<evidence type="ECO:0000313" key="3">
    <source>
        <dbReference type="Proteomes" id="UP001278571"/>
    </source>
</evidence>
<proteinExistence type="predicted"/>
<gene>
    <name evidence="2" type="ORF">R2363_37510</name>
</gene>
<evidence type="ECO:0008006" key="4">
    <source>
        <dbReference type="Google" id="ProtNLM"/>
    </source>
</evidence>
<dbReference type="RefSeq" id="WP_319013970.1">
    <property type="nucleotide sequence ID" value="NZ_JAWJZF010000543.1"/>
</dbReference>
<organism evidence="2 3">
    <name type="scientific">Streptomyces roseolus</name>
    <dbReference type="NCBI Taxonomy" id="67358"/>
    <lineage>
        <taxon>Bacteria</taxon>
        <taxon>Bacillati</taxon>
        <taxon>Actinomycetota</taxon>
        <taxon>Actinomycetes</taxon>
        <taxon>Kitasatosporales</taxon>
        <taxon>Streptomycetaceae</taxon>
        <taxon>Streptomyces</taxon>
    </lineage>
</organism>
<accession>A0ABU4KJA6</accession>
<feature type="compositionally biased region" description="Basic and acidic residues" evidence="1">
    <location>
        <begin position="12"/>
        <end position="37"/>
    </location>
</feature>
<keyword evidence="3" id="KW-1185">Reference proteome</keyword>
<feature type="region of interest" description="Disordered" evidence="1">
    <location>
        <begin position="1"/>
        <end position="39"/>
    </location>
</feature>
<comment type="caution">
    <text evidence="2">The sequence shown here is derived from an EMBL/GenBank/DDBJ whole genome shotgun (WGS) entry which is preliminary data.</text>
</comment>
<sequence length="95" mass="10564">MHTSDAYTGPERTAHEHTGHDGPTHHHTAHERPEAEHAAPAYLGSELVDLSDVPLSALRSRHPRLHAGSLERLLRQVERPRVNFAGGSEPPKRFD</sequence>
<reference evidence="2 3" key="1">
    <citation type="submission" date="2023-10" db="EMBL/GenBank/DDBJ databases">
        <authorList>
            <person name="Wang X.X."/>
        </authorList>
    </citation>
    <scope>NUCLEOTIDE SEQUENCE [LARGE SCALE GENOMIC DNA]</scope>
    <source>
        <strain evidence="2 3">NBRC 12816</strain>
    </source>
</reference>
<dbReference type="EMBL" id="JAWJZF010000543">
    <property type="protein sequence ID" value="MDX2297853.1"/>
    <property type="molecule type" value="Genomic_DNA"/>
</dbReference>
<dbReference type="Proteomes" id="UP001278571">
    <property type="component" value="Unassembled WGS sequence"/>
</dbReference>
<name>A0ABU4KJA6_9ACTN</name>
<evidence type="ECO:0000313" key="2">
    <source>
        <dbReference type="EMBL" id="MDX2297853.1"/>
    </source>
</evidence>
<evidence type="ECO:0000256" key="1">
    <source>
        <dbReference type="SAM" id="MobiDB-lite"/>
    </source>
</evidence>
<protein>
    <recommendedName>
        <fullName evidence="4">FXSXX-COOH protein</fullName>
    </recommendedName>
</protein>